<keyword evidence="3" id="KW-1185">Reference proteome</keyword>
<accession>A0ABV6P8P6</accession>
<dbReference type="RefSeq" id="WP_377344181.1">
    <property type="nucleotide sequence ID" value="NZ_JBHLUE010000036.1"/>
</dbReference>
<gene>
    <name evidence="2" type="ORF">ACFFHU_31405</name>
</gene>
<evidence type="ECO:0000313" key="2">
    <source>
        <dbReference type="EMBL" id="MFC0568628.1"/>
    </source>
</evidence>
<name>A0ABV6P8P6_9ACTN</name>
<dbReference type="Proteomes" id="UP001589894">
    <property type="component" value="Unassembled WGS sequence"/>
</dbReference>
<keyword evidence="1" id="KW-1133">Transmembrane helix</keyword>
<evidence type="ECO:0000256" key="1">
    <source>
        <dbReference type="SAM" id="Phobius"/>
    </source>
</evidence>
<keyword evidence="1" id="KW-0472">Membrane</keyword>
<feature type="transmembrane region" description="Helical" evidence="1">
    <location>
        <begin position="36"/>
        <end position="54"/>
    </location>
</feature>
<reference evidence="2 3" key="1">
    <citation type="submission" date="2024-09" db="EMBL/GenBank/DDBJ databases">
        <authorList>
            <person name="Sun Q."/>
            <person name="Mori K."/>
        </authorList>
    </citation>
    <scope>NUCLEOTIDE SEQUENCE [LARGE SCALE GENOMIC DNA]</scope>
    <source>
        <strain evidence="2 3">TBRC 2205</strain>
    </source>
</reference>
<sequence length="110" mass="11884">MCVCPGTCCCRRGSGGLGEFIATAAAAGALFLLRKLLQLVKLLLIALVALIVWASPRLWRASRRAAYSARSRWQARKGARVVAVLGPQLALTAAPHTDTRWSTMAKEAHR</sequence>
<comment type="caution">
    <text evidence="2">The sequence shown here is derived from an EMBL/GenBank/DDBJ whole genome shotgun (WGS) entry which is preliminary data.</text>
</comment>
<keyword evidence="1" id="KW-0812">Transmembrane</keyword>
<proteinExistence type="predicted"/>
<evidence type="ECO:0000313" key="3">
    <source>
        <dbReference type="Proteomes" id="UP001589894"/>
    </source>
</evidence>
<dbReference type="EMBL" id="JBHLUE010000036">
    <property type="protein sequence ID" value="MFC0568628.1"/>
    <property type="molecule type" value="Genomic_DNA"/>
</dbReference>
<organism evidence="2 3">
    <name type="scientific">Plantactinospora siamensis</name>
    <dbReference type="NCBI Taxonomy" id="555372"/>
    <lineage>
        <taxon>Bacteria</taxon>
        <taxon>Bacillati</taxon>
        <taxon>Actinomycetota</taxon>
        <taxon>Actinomycetes</taxon>
        <taxon>Micromonosporales</taxon>
        <taxon>Micromonosporaceae</taxon>
        <taxon>Plantactinospora</taxon>
    </lineage>
</organism>
<protein>
    <submittedName>
        <fullName evidence="2">Uncharacterized protein</fullName>
    </submittedName>
</protein>